<evidence type="ECO:0000256" key="9">
    <source>
        <dbReference type="ARBA" id="ARBA00023065"/>
    </source>
</evidence>
<dbReference type="Pfam" id="PF00895">
    <property type="entry name" value="ATP-synt_8"/>
    <property type="match status" value="1"/>
</dbReference>
<sequence>MPQMMPLNWLMLMFYFMMIFFIFNIMNFYMFKYNIKTYKKTSKHLFYSWKW</sequence>
<keyword evidence="7 12" id="KW-0375">Hydrogen ion transport</keyword>
<dbReference type="EMBL" id="KX943459">
    <property type="protein sequence ID" value="APX40307.1"/>
    <property type="molecule type" value="Genomic_DNA"/>
</dbReference>
<comment type="subcellular location">
    <subcellularLocation>
        <location evidence="1 12">Mitochondrion membrane</location>
        <topology evidence="1 12">Single-pass membrane protein</topology>
    </subcellularLocation>
</comment>
<keyword evidence="9 12" id="KW-0406">Ion transport</keyword>
<proteinExistence type="inferred from homology"/>
<reference evidence="14" key="3">
    <citation type="submission" date="2016-10" db="EMBL/GenBank/DDBJ databases">
        <authorList>
            <person name="Gomez-Rodriguez C."/>
            <person name="Crampton-Platt A."/>
            <person name="Timmermans M.J.T.N."/>
            <person name="Baselga A."/>
            <person name="Vogler A.P."/>
        </authorList>
    </citation>
    <scope>NUCLEOTIDE SEQUENCE</scope>
</reference>
<feature type="transmembrane region" description="Helical" evidence="13">
    <location>
        <begin position="12"/>
        <end position="31"/>
    </location>
</feature>
<accession>A0A1P8NN22</accession>
<evidence type="ECO:0000256" key="1">
    <source>
        <dbReference type="ARBA" id="ARBA00004304"/>
    </source>
</evidence>
<keyword evidence="8 13" id="KW-1133">Transmembrane helix</keyword>
<gene>
    <name evidence="14" type="primary">atp8</name>
</gene>
<evidence type="ECO:0000256" key="5">
    <source>
        <dbReference type="ARBA" id="ARBA00022547"/>
    </source>
</evidence>
<comment type="subunit">
    <text evidence="3">F-type ATPases have 2 components, CF(1) - the catalytic core - and CF(0) - the membrane proton channel.</text>
</comment>
<keyword evidence="6 12" id="KW-0812">Transmembrane</keyword>
<evidence type="ECO:0000256" key="3">
    <source>
        <dbReference type="ARBA" id="ARBA00011291"/>
    </source>
</evidence>
<evidence type="ECO:0000256" key="13">
    <source>
        <dbReference type="SAM" id="Phobius"/>
    </source>
</evidence>
<evidence type="ECO:0000256" key="8">
    <source>
        <dbReference type="ARBA" id="ARBA00022989"/>
    </source>
</evidence>
<evidence type="ECO:0000256" key="11">
    <source>
        <dbReference type="ARBA" id="ARBA00023136"/>
    </source>
</evidence>
<dbReference type="AlphaFoldDB" id="A0A1P8NN22"/>
<evidence type="ECO:0000256" key="2">
    <source>
        <dbReference type="ARBA" id="ARBA00008892"/>
    </source>
</evidence>
<geneLocation type="mitochondrion" evidence="14"/>
<reference evidence="14" key="1">
    <citation type="journal article" date="2015" name="Methods Ecol Evol">
        <title>Validating the power of mitochondrial metagenomics for community ecology and phylogenetics of complex assemblages.</title>
        <authorList>
            <person name="Gomez-Rodriguez C."/>
            <person name="Crampton-Platt A."/>
            <person name="Timmermans M.J.T.N."/>
            <person name="Baselga A."/>
            <person name="Vogler A.P."/>
        </authorList>
    </citation>
    <scope>NUCLEOTIDE SEQUENCE</scope>
</reference>
<evidence type="ECO:0000256" key="4">
    <source>
        <dbReference type="ARBA" id="ARBA00022448"/>
    </source>
</evidence>
<reference evidence="15" key="2">
    <citation type="submission" date="2016-04" db="EMBL/GenBank/DDBJ databases">
        <title>Mitochondria of beetle species.</title>
        <authorList>
            <person name="Hunter A."/>
            <person name="Moriniere J."/>
            <person name="Tang P."/>
            <person name="Linard B."/>
            <person name="Crampton-Platt A."/>
            <person name="Vogler A.P."/>
        </authorList>
    </citation>
    <scope>NUCLEOTIDE SEQUENCE</scope>
</reference>
<evidence type="ECO:0000256" key="12">
    <source>
        <dbReference type="RuleBase" id="RU003661"/>
    </source>
</evidence>
<organism evidence="14">
    <name type="scientific">Phratora vulgatissima</name>
    <dbReference type="NCBI Taxonomy" id="878366"/>
    <lineage>
        <taxon>Eukaryota</taxon>
        <taxon>Metazoa</taxon>
        <taxon>Ecdysozoa</taxon>
        <taxon>Arthropoda</taxon>
        <taxon>Hexapoda</taxon>
        <taxon>Insecta</taxon>
        <taxon>Pterygota</taxon>
        <taxon>Neoptera</taxon>
        <taxon>Endopterygota</taxon>
        <taxon>Coleoptera</taxon>
        <taxon>Polyphaga</taxon>
        <taxon>Cucujiformia</taxon>
        <taxon>Chrysomeloidea</taxon>
        <taxon>Chrysomelidae</taxon>
        <taxon>Chrysomelinae</taxon>
        <taxon>Chrysomelini</taxon>
        <taxon>Phratora</taxon>
    </lineage>
</organism>
<evidence type="ECO:0000256" key="7">
    <source>
        <dbReference type="ARBA" id="ARBA00022781"/>
    </source>
</evidence>
<dbReference type="GO" id="GO:0045259">
    <property type="term" value="C:proton-transporting ATP synthase complex"/>
    <property type="evidence" value="ECO:0007669"/>
    <property type="project" value="UniProtKB-KW"/>
</dbReference>
<dbReference type="GO" id="GO:0015078">
    <property type="term" value="F:proton transmembrane transporter activity"/>
    <property type="evidence" value="ECO:0007669"/>
    <property type="project" value="InterPro"/>
</dbReference>
<dbReference type="EMBL" id="KX087333">
    <property type="protein sequence ID" value="ARH55147.1"/>
    <property type="molecule type" value="Genomic_DNA"/>
</dbReference>
<evidence type="ECO:0000313" key="14">
    <source>
        <dbReference type="EMBL" id="APX40307.1"/>
    </source>
</evidence>
<dbReference type="GO" id="GO:0031966">
    <property type="term" value="C:mitochondrial membrane"/>
    <property type="evidence" value="ECO:0007669"/>
    <property type="project" value="UniProtKB-SubCell"/>
</dbReference>
<evidence type="ECO:0000256" key="10">
    <source>
        <dbReference type="ARBA" id="ARBA00023128"/>
    </source>
</evidence>
<keyword evidence="4 12" id="KW-0813">Transport</keyword>
<evidence type="ECO:0000256" key="6">
    <source>
        <dbReference type="ARBA" id="ARBA00022692"/>
    </source>
</evidence>
<keyword evidence="10 12" id="KW-0496">Mitochondrion</keyword>
<dbReference type="GO" id="GO:0015986">
    <property type="term" value="P:proton motive force-driven ATP synthesis"/>
    <property type="evidence" value="ECO:0007669"/>
    <property type="project" value="InterPro"/>
</dbReference>
<protein>
    <recommendedName>
        <fullName evidence="12">ATP synthase complex subunit 8</fullName>
    </recommendedName>
</protein>
<evidence type="ECO:0000313" key="15">
    <source>
        <dbReference type="EMBL" id="ARH55147.1"/>
    </source>
</evidence>
<dbReference type="InterPro" id="IPR001421">
    <property type="entry name" value="ATP8_metazoa"/>
</dbReference>
<keyword evidence="5 12" id="KW-0138">CF(0)</keyword>
<comment type="similarity">
    <text evidence="2 12">Belongs to the ATPase protein 8 family.</text>
</comment>
<name>A0A1P8NN22_9CUCU</name>
<keyword evidence="11 13" id="KW-0472">Membrane</keyword>